<proteinExistence type="predicted"/>
<dbReference type="PANTHER" id="PTHR12489:SF1">
    <property type="entry name" value="LP10272P"/>
    <property type="match status" value="1"/>
</dbReference>
<accession>A0A8S3SDC3</accession>
<evidence type="ECO:0000256" key="1">
    <source>
        <dbReference type="ARBA" id="ARBA00004141"/>
    </source>
</evidence>
<dbReference type="OrthoDB" id="5873721at2759"/>
<evidence type="ECO:0000313" key="7">
    <source>
        <dbReference type="Proteomes" id="UP000683360"/>
    </source>
</evidence>
<evidence type="ECO:0000256" key="4">
    <source>
        <dbReference type="ARBA" id="ARBA00023136"/>
    </source>
</evidence>
<organism evidence="6 7">
    <name type="scientific">Mytilus edulis</name>
    <name type="common">Blue mussel</name>
    <dbReference type="NCBI Taxonomy" id="6550"/>
    <lineage>
        <taxon>Eukaryota</taxon>
        <taxon>Metazoa</taxon>
        <taxon>Spiralia</taxon>
        <taxon>Lophotrochozoa</taxon>
        <taxon>Mollusca</taxon>
        <taxon>Bivalvia</taxon>
        <taxon>Autobranchia</taxon>
        <taxon>Pteriomorphia</taxon>
        <taxon>Mytilida</taxon>
        <taxon>Mytiloidea</taxon>
        <taxon>Mytilidae</taxon>
        <taxon>Mytilinae</taxon>
        <taxon>Mytilus</taxon>
    </lineage>
</organism>
<dbReference type="Proteomes" id="UP000683360">
    <property type="component" value="Unassembled WGS sequence"/>
</dbReference>
<keyword evidence="7" id="KW-1185">Reference proteome</keyword>
<keyword evidence="4 5" id="KW-0472">Membrane</keyword>
<evidence type="ECO:0000313" key="6">
    <source>
        <dbReference type="EMBL" id="CAG2216494.1"/>
    </source>
</evidence>
<dbReference type="Gene3D" id="1.20.140.150">
    <property type="match status" value="1"/>
</dbReference>
<comment type="caution">
    <text evidence="6">The sequence shown here is derived from an EMBL/GenBank/DDBJ whole genome shotgun (WGS) entry which is preliminary data.</text>
</comment>
<dbReference type="InterPro" id="IPR019372">
    <property type="entry name" value="LHFPL"/>
</dbReference>
<dbReference type="GO" id="GO:0005886">
    <property type="term" value="C:plasma membrane"/>
    <property type="evidence" value="ECO:0007669"/>
    <property type="project" value="TreeGrafter"/>
</dbReference>
<dbReference type="Pfam" id="PF10242">
    <property type="entry name" value="L_HMGIC_fpl"/>
    <property type="match status" value="1"/>
</dbReference>
<keyword evidence="2 5" id="KW-0812">Transmembrane</keyword>
<reference evidence="6" key="1">
    <citation type="submission" date="2021-03" db="EMBL/GenBank/DDBJ databases">
        <authorList>
            <person name="Bekaert M."/>
        </authorList>
    </citation>
    <scope>NUCLEOTIDE SEQUENCE</scope>
</reference>
<feature type="transmembrane region" description="Helical" evidence="5">
    <location>
        <begin position="123"/>
        <end position="146"/>
    </location>
</feature>
<keyword evidence="3 5" id="KW-1133">Transmembrane helix</keyword>
<feature type="transmembrane region" description="Helical" evidence="5">
    <location>
        <begin position="174"/>
        <end position="197"/>
    </location>
</feature>
<dbReference type="EMBL" id="CAJPWZ010001483">
    <property type="protein sequence ID" value="CAG2216494.1"/>
    <property type="molecule type" value="Genomic_DNA"/>
</dbReference>
<sequence length="273" mass="30976">MYNPETARIYYFRYMREYRAVCVLWALLTIIWCILNVVAFIQPHWIGDTDDDRTGYGHIGVFQYCKPDSAYQRYVCDGSFTSFNSILNDAFRATTFFCGVSALLMLIVVAALLLFFCFKKTIVFYLCGILELISAVFMFLACVIFPSGWDHQEVRNLCGSTADQYKLGYCGVRWGYILAILGIFDAALLAILAFVLASKREEFPKDSYVTGTVNKSELEGYNVDTMSKRSIPIQPVVTVPGEMIAMKGFQSIHNHSFHGDQDIISNCEKKQCL</sequence>
<evidence type="ECO:0000256" key="2">
    <source>
        <dbReference type="ARBA" id="ARBA00022692"/>
    </source>
</evidence>
<evidence type="ECO:0000256" key="3">
    <source>
        <dbReference type="ARBA" id="ARBA00022989"/>
    </source>
</evidence>
<comment type="subcellular location">
    <subcellularLocation>
        <location evidence="1">Membrane</location>
        <topology evidence="1">Multi-pass membrane protein</topology>
    </subcellularLocation>
</comment>
<protein>
    <submittedName>
        <fullName evidence="6">LHFPL</fullName>
    </submittedName>
</protein>
<evidence type="ECO:0000256" key="5">
    <source>
        <dbReference type="SAM" id="Phobius"/>
    </source>
</evidence>
<dbReference type="AlphaFoldDB" id="A0A8S3SDC3"/>
<feature type="transmembrane region" description="Helical" evidence="5">
    <location>
        <begin position="93"/>
        <end position="116"/>
    </location>
</feature>
<name>A0A8S3SDC3_MYTED</name>
<gene>
    <name evidence="6" type="ORF">MEDL_30154</name>
</gene>
<feature type="transmembrane region" description="Helical" evidence="5">
    <location>
        <begin position="21"/>
        <end position="41"/>
    </location>
</feature>
<dbReference type="GO" id="GO:0007605">
    <property type="term" value="P:sensory perception of sound"/>
    <property type="evidence" value="ECO:0007669"/>
    <property type="project" value="TreeGrafter"/>
</dbReference>
<dbReference type="PANTHER" id="PTHR12489">
    <property type="entry name" value="LIPOMA HMGIC FUSION PARTNER-LIKE PROTEIN"/>
    <property type="match status" value="1"/>
</dbReference>